<organism evidence="3 4">
    <name type="scientific">Micromonospora rosaria</name>
    <dbReference type="NCBI Taxonomy" id="47874"/>
    <lineage>
        <taxon>Bacteria</taxon>
        <taxon>Bacillati</taxon>
        <taxon>Actinomycetota</taxon>
        <taxon>Actinomycetes</taxon>
        <taxon>Micromonosporales</taxon>
        <taxon>Micromonosporaceae</taxon>
        <taxon>Micromonospora</taxon>
    </lineage>
</organism>
<feature type="region of interest" description="Disordered" evidence="1">
    <location>
        <begin position="59"/>
        <end position="80"/>
    </location>
</feature>
<dbReference type="InterPro" id="IPR008613">
    <property type="entry name" value="Excalibur_Ca-bd_domain"/>
</dbReference>
<dbReference type="EMBL" id="LRQV01000015">
    <property type="protein sequence ID" value="KXK62666.1"/>
    <property type="molecule type" value="Genomic_DNA"/>
</dbReference>
<feature type="compositionally biased region" description="Basic and acidic residues" evidence="1">
    <location>
        <begin position="60"/>
        <end position="80"/>
    </location>
</feature>
<dbReference type="AlphaFoldDB" id="A0A136PWU0"/>
<protein>
    <recommendedName>
        <fullName evidence="2">Excalibur calcium-binding domain-containing protein</fullName>
    </recommendedName>
</protein>
<gene>
    <name evidence="3" type="ORF">AWW66_07005</name>
</gene>
<dbReference type="SMART" id="SM00894">
    <property type="entry name" value="Excalibur"/>
    <property type="match status" value="2"/>
</dbReference>
<keyword evidence="4" id="KW-1185">Reference proteome</keyword>
<feature type="region of interest" description="Disordered" evidence="1">
    <location>
        <begin position="1"/>
        <end position="38"/>
    </location>
</feature>
<sequence>MAPLFEGEPGYRPELDRDGDGEACEPGRGNGDRGELDHNDGGVYYANCAAVRAAGKAPIRRGDPGYSRRLDRDGDGVACE</sequence>
<reference evidence="3 4" key="1">
    <citation type="submission" date="2016-01" db="EMBL/GenBank/DDBJ databases">
        <title>Whole genome sequence and analysis of Micromonospora rosaria DSM 803, which can produce antibacterial substance rosamicin.</title>
        <authorList>
            <person name="Yang H."/>
            <person name="He X."/>
            <person name="Zhu D."/>
        </authorList>
    </citation>
    <scope>NUCLEOTIDE SEQUENCE [LARGE SCALE GENOMIC DNA]</scope>
    <source>
        <strain evidence="3 4">DSM 803</strain>
    </source>
</reference>
<evidence type="ECO:0000313" key="4">
    <source>
        <dbReference type="Proteomes" id="UP000070620"/>
    </source>
</evidence>
<feature type="domain" description="Excalibur calcium-binding" evidence="2">
    <location>
        <begin position="2"/>
        <end position="25"/>
    </location>
</feature>
<comment type="caution">
    <text evidence="3">The sequence shown here is derived from an EMBL/GenBank/DDBJ whole genome shotgun (WGS) entry which is preliminary data.</text>
</comment>
<feature type="domain" description="Excalibur calcium-binding" evidence="2">
    <location>
        <begin position="44"/>
        <end position="80"/>
    </location>
</feature>
<evidence type="ECO:0000313" key="3">
    <source>
        <dbReference type="EMBL" id="KXK62666.1"/>
    </source>
</evidence>
<feature type="compositionally biased region" description="Basic and acidic residues" evidence="1">
    <location>
        <begin position="9"/>
        <end position="20"/>
    </location>
</feature>
<dbReference type="Pfam" id="PF05901">
    <property type="entry name" value="Excalibur"/>
    <property type="match status" value="2"/>
</dbReference>
<evidence type="ECO:0000256" key="1">
    <source>
        <dbReference type="SAM" id="MobiDB-lite"/>
    </source>
</evidence>
<name>A0A136PWU0_9ACTN</name>
<proteinExistence type="predicted"/>
<evidence type="ECO:0000259" key="2">
    <source>
        <dbReference type="SMART" id="SM00894"/>
    </source>
</evidence>
<accession>A0A136PWU0</accession>
<dbReference type="Proteomes" id="UP000070620">
    <property type="component" value="Unassembled WGS sequence"/>
</dbReference>